<keyword evidence="6 7" id="KW-0472">Membrane</keyword>
<dbReference type="SUPFAM" id="SSF161098">
    <property type="entry name" value="MetI-like"/>
    <property type="match status" value="2"/>
</dbReference>
<evidence type="ECO:0000256" key="6">
    <source>
        <dbReference type="ARBA" id="ARBA00023136"/>
    </source>
</evidence>
<evidence type="ECO:0000256" key="1">
    <source>
        <dbReference type="ARBA" id="ARBA00004651"/>
    </source>
</evidence>
<feature type="transmembrane region" description="Helical" evidence="7">
    <location>
        <begin position="176"/>
        <end position="196"/>
    </location>
</feature>
<evidence type="ECO:0000256" key="7">
    <source>
        <dbReference type="RuleBase" id="RU363032"/>
    </source>
</evidence>
<dbReference type="InterPro" id="IPR000515">
    <property type="entry name" value="MetI-like"/>
</dbReference>
<dbReference type="InterPro" id="IPR051393">
    <property type="entry name" value="ABC_transporter_permease"/>
</dbReference>
<dbReference type="PANTHER" id="PTHR30193">
    <property type="entry name" value="ABC TRANSPORTER PERMEASE PROTEIN"/>
    <property type="match status" value="1"/>
</dbReference>
<dbReference type="CDD" id="cd06261">
    <property type="entry name" value="TM_PBP2"/>
    <property type="match status" value="1"/>
</dbReference>
<keyword evidence="5 7" id="KW-1133">Transmembrane helix</keyword>
<evidence type="ECO:0000256" key="5">
    <source>
        <dbReference type="ARBA" id="ARBA00022989"/>
    </source>
</evidence>
<comment type="similarity">
    <text evidence="7">Belongs to the binding-protein-dependent transport system permease family.</text>
</comment>
<protein>
    <submittedName>
        <fullName evidence="9">Sugar ABC transporter permease</fullName>
    </submittedName>
</protein>
<gene>
    <name evidence="9" type="ORF">EUU22_08370</name>
</gene>
<evidence type="ECO:0000313" key="9">
    <source>
        <dbReference type="EMBL" id="RYC15627.1"/>
    </source>
</evidence>
<feature type="transmembrane region" description="Helical" evidence="7">
    <location>
        <begin position="281"/>
        <end position="304"/>
    </location>
</feature>
<comment type="caution">
    <text evidence="9">The sequence shown here is derived from an EMBL/GenBank/DDBJ whole genome shotgun (WGS) entry which is preliminary data.</text>
</comment>
<dbReference type="EMBL" id="SDVB01000191">
    <property type="protein sequence ID" value="RYC15627.1"/>
    <property type="molecule type" value="Genomic_DNA"/>
</dbReference>
<feature type="transmembrane region" description="Helical" evidence="7">
    <location>
        <begin position="143"/>
        <end position="164"/>
    </location>
</feature>
<feature type="transmembrane region" description="Helical" evidence="7">
    <location>
        <begin position="228"/>
        <end position="249"/>
    </location>
</feature>
<dbReference type="Pfam" id="PF00528">
    <property type="entry name" value="BPD_transp_1"/>
    <property type="match status" value="1"/>
</dbReference>
<keyword evidence="10" id="KW-1185">Reference proteome</keyword>
<name>A0A4Q2T9M9_9HYPH</name>
<evidence type="ECO:0000313" key="10">
    <source>
        <dbReference type="Proteomes" id="UP000291088"/>
    </source>
</evidence>
<evidence type="ECO:0000256" key="2">
    <source>
        <dbReference type="ARBA" id="ARBA00022448"/>
    </source>
</evidence>
<proteinExistence type="inferred from homology"/>
<keyword evidence="2 7" id="KW-0813">Transport</keyword>
<comment type="subcellular location">
    <subcellularLocation>
        <location evidence="1 7">Cell membrane</location>
        <topology evidence="1 7">Multi-pass membrane protein</topology>
    </subcellularLocation>
</comment>
<keyword evidence="4 7" id="KW-0812">Transmembrane</keyword>
<dbReference type="GO" id="GO:0005886">
    <property type="term" value="C:plasma membrane"/>
    <property type="evidence" value="ECO:0007669"/>
    <property type="project" value="UniProtKB-SubCell"/>
</dbReference>
<sequence>MRQQPRSGKLNRQNVAGWLMAGPALALIGFFLVAPFVLGFGLSFTNQRLTSPNPTEFVGLDNFSKLLGVGILRLEPERTAEGEIRRDPDGAPRFPTVRSFTRNNPDYPQYRGMREVLGFGWGDARYVALARDPVFLKALANTFLFVLVVTPMQASLALALALLVNQRRPGISIFRAIYFMPVVLSVVVVALLWRFIYAPDNGLLNSLLGYLSFGLLRPVDWLGRTDTALWAILVMSVWQGVGFHMVIWLSGLQTIPPTLYEAADIEGANARQKFSMITWPMLRNTAVLVFVVITMQGFALFAQIDVMTRGGPLDSTQTLVFQAVERGYRQQDIAAGSAISVVLFLIVLCITLTQRYMTRERSP</sequence>
<dbReference type="GO" id="GO:0055085">
    <property type="term" value="P:transmembrane transport"/>
    <property type="evidence" value="ECO:0007669"/>
    <property type="project" value="InterPro"/>
</dbReference>
<evidence type="ECO:0000259" key="8">
    <source>
        <dbReference type="PROSITE" id="PS50928"/>
    </source>
</evidence>
<organism evidence="9 10">
    <name type="scientific">Ciceribacter ferrooxidans</name>
    <dbReference type="NCBI Taxonomy" id="2509717"/>
    <lineage>
        <taxon>Bacteria</taxon>
        <taxon>Pseudomonadati</taxon>
        <taxon>Pseudomonadota</taxon>
        <taxon>Alphaproteobacteria</taxon>
        <taxon>Hyphomicrobiales</taxon>
        <taxon>Rhizobiaceae</taxon>
        <taxon>Ciceribacter</taxon>
    </lineage>
</organism>
<feature type="transmembrane region" description="Helical" evidence="7">
    <location>
        <begin position="333"/>
        <end position="353"/>
    </location>
</feature>
<accession>A0A4Q2T9M9</accession>
<dbReference type="InterPro" id="IPR035906">
    <property type="entry name" value="MetI-like_sf"/>
</dbReference>
<dbReference type="OrthoDB" id="9773727at2"/>
<keyword evidence="3" id="KW-1003">Cell membrane</keyword>
<reference evidence="9 10" key="1">
    <citation type="submission" date="2019-01" db="EMBL/GenBank/DDBJ databases">
        <authorList>
            <person name="Deng T."/>
        </authorList>
    </citation>
    <scope>NUCLEOTIDE SEQUENCE [LARGE SCALE GENOMIC DNA]</scope>
    <source>
        <strain evidence="9 10">F8825</strain>
    </source>
</reference>
<feature type="domain" description="ABC transmembrane type-1" evidence="8">
    <location>
        <begin position="139"/>
        <end position="354"/>
    </location>
</feature>
<dbReference type="PANTHER" id="PTHR30193:SF37">
    <property type="entry name" value="INNER MEMBRANE ABC TRANSPORTER PERMEASE PROTEIN YCJO"/>
    <property type="match status" value="1"/>
</dbReference>
<dbReference type="PROSITE" id="PS50928">
    <property type="entry name" value="ABC_TM1"/>
    <property type="match status" value="1"/>
</dbReference>
<dbReference type="AlphaFoldDB" id="A0A4Q2T9M9"/>
<feature type="transmembrane region" description="Helical" evidence="7">
    <location>
        <begin position="21"/>
        <end position="44"/>
    </location>
</feature>
<evidence type="ECO:0000256" key="3">
    <source>
        <dbReference type="ARBA" id="ARBA00022475"/>
    </source>
</evidence>
<evidence type="ECO:0000256" key="4">
    <source>
        <dbReference type="ARBA" id="ARBA00022692"/>
    </source>
</evidence>
<dbReference type="Gene3D" id="1.10.3720.10">
    <property type="entry name" value="MetI-like"/>
    <property type="match status" value="2"/>
</dbReference>
<dbReference type="Proteomes" id="UP000291088">
    <property type="component" value="Unassembled WGS sequence"/>
</dbReference>